<accession>A0A4V3ASU8</accession>
<comment type="caution">
    <text evidence="2">The sequence shown here is derived from an EMBL/GenBank/DDBJ whole genome shotgun (WGS) entry which is preliminary data.</text>
</comment>
<dbReference type="AlphaFoldDB" id="A0A4V3ASU8"/>
<evidence type="ECO:0000313" key="3">
    <source>
        <dbReference type="Proteomes" id="UP000295132"/>
    </source>
</evidence>
<feature type="transmembrane region" description="Helical" evidence="1">
    <location>
        <begin position="64"/>
        <end position="85"/>
    </location>
</feature>
<keyword evidence="1" id="KW-0812">Transmembrane</keyword>
<feature type="transmembrane region" description="Helical" evidence="1">
    <location>
        <begin position="34"/>
        <end position="57"/>
    </location>
</feature>
<dbReference type="Proteomes" id="UP000295132">
    <property type="component" value="Unassembled WGS sequence"/>
</dbReference>
<organism evidence="2 3">
    <name type="scientific">Bacillus salipaludis</name>
    <dbReference type="NCBI Taxonomy" id="2547811"/>
    <lineage>
        <taxon>Bacteria</taxon>
        <taxon>Bacillati</taxon>
        <taxon>Bacillota</taxon>
        <taxon>Bacilli</taxon>
        <taxon>Bacillales</taxon>
        <taxon>Bacillaceae</taxon>
        <taxon>Bacillus</taxon>
    </lineage>
</organism>
<sequence>MKLLYLGLTLQTIFLFWIILLNSVRVYFMEHYSVYSVAFFELFLGVVSFICGIIGLIKKANMGLSIMVMVFGVLICFFFVFIYLLSEAGIPPAIPWLYSE</sequence>
<dbReference type="EMBL" id="SMYO01000057">
    <property type="protein sequence ID" value="TDK54074.1"/>
    <property type="molecule type" value="Genomic_DNA"/>
</dbReference>
<name>A0A4V3ASU8_9BACI</name>
<evidence type="ECO:0000313" key="2">
    <source>
        <dbReference type="EMBL" id="TDK54074.1"/>
    </source>
</evidence>
<feature type="transmembrane region" description="Helical" evidence="1">
    <location>
        <begin position="7"/>
        <end position="28"/>
    </location>
</feature>
<gene>
    <name evidence="2" type="ORF">E2K98_29755</name>
</gene>
<keyword evidence="1" id="KW-0472">Membrane</keyword>
<evidence type="ECO:0000256" key="1">
    <source>
        <dbReference type="SAM" id="Phobius"/>
    </source>
</evidence>
<protein>
    <submittedName>
        <fullName evidence="2">Uncharacterized protein</fullName>
    </submittedName>
</protein>
<proteinExistence type="predicted"/>
<keyword evidence="1" id="KW-1133">Transmembrane helix</keyword>
<reference evidence="2 3" key="1">
    <citation type="submission" date="2019-03" db="EMBL/GenBank/DDBJ databases">
        <title>Bacillus niacini sp. nov. a Nicotinate-Metabolizing Mesophile Isolated from Soil.</title>
        <authorList>
            <person name="Zhang G."/>
        </authorList>
    </citation>
    <scope>NUCLEOTIDE SEQUENCE [LARGE SCALE GENOMIC DNA]</scope>
    <source>
        <strain evidence="2 3">WN066</strain>
    </source>
</reference>